<dbReference type="RefSeq" id="WP_210087151.1">
    <property type="nucleotide sequence ID" value="NZ_JAGGKG010000001.1"/>
</dbReference>
<keyword evidence="2" id="KW-0472">Membrane</keyword>
<feature type="transmembrane region" description="Helical" evidence="2">
    <location>
        <begin position="29"/>
        <end position="51"/>
    </location>
</feature>
<organism evidence="4 5">
    <name type="scientific">Paenibacillus turicensis</name>
    <dbReference type="NCBI Taxonomy" id="160487"/>
    <lineage>
        <taxon>Bacteria</taxon>
        <taxon>Bacillati</taxon>
        <taxon>Bacillota</taxon>
        <taxon>Bacilli</taxon>
        <taxon>Bacillales</taxon>
        <taxon>Paenibacillaceae</taxon>
        <taxon>Paenibacillus</taxon>
    </lineage>
</organism>
<name>A0ABS4FLI5_9BACL</name>
<evidence type="ECO:0000256" key="1">
    <source>
        <dbReference type="ARBA" id="ARBA00005801"/>
    </source>
</evidence>
<feature type="transmembrane region" description="Helical" evidence="2">
    <location>
        <begin position="125"/>
        <end position="143"/>
    </location>
</feature>
<evidence type="ECO:0000259" key="3">
    <source>
        <dbReference type="Pfam" id="PF01478"/>
    </source>
</evidence>
<feature type="transmembrane region" description="Helical" evidence="2">
    <location>
        <begin position="149"/>
        <end position="167"/>
    </location>
</feature>
<dbReference type="Pfam" id="PF01478">
    <property type="entry name" value="Peptidase_A24"/>
    <property type="match status" value="1"/>
</dbReference>
<keyword evidence="2" id="KW-0812">Transmembrane</keyword>
<keyword evidence="4" id="KW-0378">Hydrolase</keyword>
<dbReference type="PANTHER" id="PTHR30487:SF0">
    <property type="entry name" value="PREPILIN LEADER PEPTIDASE_N-METHYLTRANSFERASE-RELATED"/>
    <property type="match status" value="1"/>
</dbReference>
<protein>
    <submittedName>
        <fullName evidence="4">Prepilin peptidase CpaA</fullName>
        <ecNumber evidence="4">3.4.23.43</ecNumber>
    </submittedName>
</protein>
<dbReference type="Proteomes" id="UP001519272">
    <property type="component" value="Unassembled WGS sequence"/>
</dbReference>
<dbReference type="InterPro" id="IPR050882">
    <property type="entry name" value="Prepilin_peptidase/N-MTase"/>
</dbReference>
<keyword evidence="2" id="KW-1133">Transmembrane helix</keyword>
<evidence type="ECO:0000313" key="5">
    <source>
        <dbReference type="Proteomes" id="UP001519272"/>
    </source>
</evidence>
<comment type="caution">
    <text evidence="4">The sequence shown here is derived from an EMBL/GenBank/DDBJ whole genome shotgun (WGS) entry which is preliminary data.</text>
</comment>
<dbReference type="GO" id="GO:0004190">
    <property type="term" value="F:aspartic-type endopeptidase activity"/>
    <property type="evidence" value="ECO:0007669"/>
    <property type="project" value="UniProtKB-EC"/>
</dbReference>
<gene>
    <name evidence="4" type="ORF">J2Z32_000050</name>
</gene>
<accession>A0ABS4FLI5</accession>
<dbReference type="InterPro" id="IPR000045">
    <property type="entry name" value="Prepilin_IV_endopep_pep"/>
</dbReference>
<proteinExistence type="inferred from homology"/>
<feature type="transmembrane region" description="Helical" evidence="2">
    <location>
        <begin position="58"/>
        <end position="76"/>
    </location>
</feature>
<dbReference type="EC" id="3.4.23.43" evidence="4"/>
<feature type="domain" description="Prepilin type IV endopeptidase peptidase" evidence="3">
    <location>
        <begin position="8"/>
        <end position="109"/>
    </location>
</feature>
<reference evidence="4 5" key="1">
    <citation type="submission" date="2021-03" db="EMBL/GenBank/DDBJ databases">
        <title>Genomic Encyclopedia of Type Strains, Phase IV (KMG-IV): sequencing the most valuable type-strain genomes for metagenomic binning, comparative biology and taxonomic classification.</title>
        <authorList>
            <person name="Goeker M."/>
        </authorList>
    </citation>
    <scope>NUCLEOTIDE SEQUENCE [LARGE SCALE GENOMIC DNA]</scope>
    <source>
        <strain evidence="4 5">DSM 14349</strain>
    </source>
</reference>
<dbReference type="PANTHER" id="PTHR30487">
    <property type="entry name" value="TYPE 4 PREPILIN-LIKE PROTEINS LEADER PEPTIDE-PROCESSING ENZYME"/>
    <property type="match status" value="1"/>
</dbReference>
<feature type="transmembrane region" description="Helical" evidence="2">
    <location>
        <begin position="5"/>
        <end position="23"/>
    </location>
</feature>
<evidence type="ECO:0000313" key="4">
    <source>
        <dbReference type="EMBL" id="MBP1903438.1"/>
    </source>
</evidence>
<sequence>MLLQYWGFFILLVISFITDIKSMKIPNKITVPAMCLGVIFHFIVDGFSGVWHALEGGAVGFGIMLILYLCGAVGGGDVKLFGAIGTWVGTYLTLTTMMYSIFVAGLIGILILLWRREAFQRIKRVFESIFGAILLKSIVPIQANAKGQLQFPFMLAVLPGAIIAFLYV</sequence>
<keyword evidence="5" id="KW-1185">Reference proteome</keyword>
<dbReference type="Gene3D" id="1.20.120.1220">
    <property type="match status" value="1"/>
</dbReference>
<comment type="similarity">
    <text evidence="1">Belongs to the peptidase A24 family.</text>
</comment>
<feature type="transmembrane region" description="Helical" evidence="2">
    <location>
        <begin position="88"/>
        <end position="113"/>
    </location>
</feature>
<dbReference type="EMBL" id="JAGGKG010000001">
    <property type="protein sequence ID" value="MBP1903438.1"/>
    <property type="molecule type" value="Genomic_DNA"/>
</dbReference>
<evidence type="ECO:0000256" key="2">
    <source>
        <dbReference type="SAM" id="Phobius"/>
    </source>
</evidence>